<dbReference type="KEGG" id="marq:MARGE09_P0018"/>
<dbReference type="PANTHER" id="PTHR10434">
    <property type="entry name" value="1-ACYL-SN-GLYCEROL-3-PHOSPHATE ACYLTRANSFERASE"/>
    <property type="match status" value="1"/>
</dbReference>
<accession>A0AAN1WDY8</accession>
<dbReference type="PANTHER" id="PTHR10434:SF40">
    <property type="entry name" value="1-ACYL-SN-GLYCEROL-3-PHOSPHATE ACYLTRANSFERASE"/>
    <property type="match status" value="1"/>
</dbReference>
<evidence type="ECO:0000256" key="3">
    <source>
        <dbReference type="ARBA" id="ARBA00023315"/>
    </source>
</evidence>
<dbReference type="Pfam" id="PF01553">
    <property type="entry name" value="Acyltransferase"/>
    <property type="match status" value="1"/>
</dbReference>
<dbReference type="AlphaFoldDB" id="A0AAN1WDY8"/>
<reference evidence="5 6" key="1">
    <citation type="journal article" date="2022" name="IScience">
        <title>An ultrasensitive nanofiber-based assay for enzymatic hydrolysis and deep-sea microbial degradation of cellulose.</title>
        <authorList>
            <person name="Tsudome M."/>
            <person name="Tachioka M."/>
            <person name="Miyazaki M."/>
            <person name="Uchimura K."/>
            <person name="Tsuda M."/>
            <person name="Takaki Y."/>
            <person name="Deguchi S."/>
        </authorList>
    </citation>
    <scope>NUCLEOTIDE SEQUENCE [LARGE SCALE GENOMIC DNA]</scope>
    <source>
        <strain evidence="5 6">GE09</strain>
    </source>
</reference>
<proteinExistence type="predicted"/>
<evidence type="ECO:0000313" key="5">
    <source>
        <dbReference type="EMBL" id="BCD95819.1"/>
    </source>
</evidence>
<dbReference type="CDD" id="cd07989">
    <property type="entry name" value="LPLAT_AGPAT-like"/>
    <property type="match status" value="1"/>
</dbReference>
<feature type="domain" description="Phospholipid/glycerol acyltransferase" evidence="4">
    <location>
        <begin position="74"/>
        <end position="188"/>
    </location>
</feature>
<sequence>MLALIRTSIFVAVCTVLTVLYGTASLLLGGLSQVTRHRIIISWCRLVIALARWICGVKYEVIGRENLKGLDAPIVVLSKHQSTWETLYLQILFFPASTILKKQLLDIPFFGWGLRGLRPIAIDRDNPRDALRQVKAGGIQGIKDGLNIILFPEGTRMEAGERGKYARSGAEIAINSGAKIIPIAMNAGLYWPNKSFKKYPGTIRLVIGQAIESADKTSRDLTGEVETWIESTMATLPTQR</sequence>
<evidence type="ECO:0000313" key="6">
    <source>
        <dbReference type="Proteomes" id="UP001320119"/>
    </source>
</evidence>
<dbReference type="Proteomes" id="UP001320119">
    <property type="component" value="Chromosome"/>
</dbReference>
<gene>
    <name evidence="5" type="ORF">MARGE09_P0018</name>
</gene>
<organism evidence="5 6">
    <name type="scientific">Marinagarivorans cellulosilyticus</name>
    <dbReference type="NCBI Taxonomy" id="2721545"/>
    <lineage>
        <taxon>Bacteria</taxon>
        <taxon>Pseudomonadati</taxon>
        <taxon>Pseudomonadota</taxon>
        <taxon>Gammaproteobacteria</taxon>
        <taxon>Cellvibrionales</taxon>
        <taxon>Cellvibrionaceae</taxon>
        <taxon>Marinagarivorans</taxon>
    </lineage>
</organism>
<dbReference type="SUPFAM" id="SSF69593">
    <property type="entry name" value="Glycerol-3-phosphate (1)-acyltransferase"/>
    <property type="match status" value="1"/>
</dbReference>
<evidence type="ECO:0000256" key="2">
    <source>
        <dbReference type="ARBA" id="ARBA00022679"/>
    </source>
</evidence>
<comment type="pathway">
    <text evidence="1">Lipid metabolism.</text>
</comment>
<keyword evidence="3 5" id="KW-0012">Acyltransferase</keyword>
<dbReference type="RefSeq" id="WP_236985265.1">
    <property type="nucleotide sequence ID" value="NZ_AP023086.1"/>
</dbReference>
<evidence type="ECO:0000259" key="4">
    <source>
        <dbReference type="SMART" id="SM00563"/>
    </source>
</evidence>
<dbReference type="GO" id="GO:0003841">
    <property type="term" value="F:1-acylglycerol-3-phosphate O-acyltransferase activity"/>
    <property type="evidence" value="ECO:0007669"/>
    <property type="project" value="UniProtKB-EC"/>
</dbReference>
<dbReference type="SMART" id="SM00563">
    <property type="entry name" value="PlsC"/>
    <property type="match status" value="1"/>
</dbReference>
<dbReference type="GO" id="GO:0006654">
    <property type="term" value="P:phosphatidic acid biosynthetic process"/>
    <property type="evidence" value="ECO:0007669"/>
    <property type="project" value="TreeGrafter"/>
</dbReference>
<evidence type="ECO:0000256" key="1">
    <source>
        <dbReference type="ARBA" id="ARBA00005189"/>
    </source>
</evidence>
<dbReference type="InterPro" id="IPR002123">
    <property type="entry name" value="Plipid/glycerol_acylTrfase"/>
</dbReference>
<keyword evidence="2 5" id="KW-0808">Transferase</keyword>
<name>A0AAN1WDY8_9GAMM</name>
<protein>
    <submittedName>
        <fullName evidence="5">1-acyl-sn-glycerol-3-phosphate acyltransferase</fullName>
        <ecNumber evidence="5">2.3.1.51</ecNumber>
    </submittedName>
</protein>
<dbReference type="EMBL" id="AP023086">
    <property type="protein sequence ID" value="BCD95819.1"/>
    <property type="molecule type" value="Genomic_DNA"/>
</dbReference>
<dbReference type="EC" id="2.3.1.51" evidence="5"/>
<keyword evidence="6" id="KW-1185">Reference proteome</keyword>